<evidence type="ECO:0000313" key="3">
    <source>
        <dbReference type="Proteomes" id="UP000823872"/>
    </source>
</evidence>
<organism evidence="2 3">
    <name type="scientific">Felis catus</name>
    <name type="common">Cat</name>
    <name type="synonym">Felis silvestris catus</name>
    <dbReference type="NCBI Taxonomy" id="9685"/>
    <lineage>
        <taxon>Eukaryota</taxon>
        <taxon>Metazoa</taxon>
        <taxon>Chordata</taxon>
        <taxon>Craniata</taxon>
        <taxon>Vertebrata</taxon>
        <taxon>Euteleostomi</taxon>
        <taxon>Mammalia</taxon>
        <taxon>Eutheria</taxon>
        <taxon>Laurasiatheria</taxon>
        <taxon>Carnivora</taxon>
        <taxon>Feliformia</taxon>
        <taxon>Felidae</taxon>
        <taxon>Felinae</taxon>
        <taxon>Felis</taxon>
    </lineage>
</organism>
<dbReference type="GeneTree" id="ENSGT00910000147433"/>
<keyword evidence="3" id="KW-1185">Reference proteome</keyword>
<sequence>MQAYPDASTGHTQISLLVTPSHLHQVGHLAWESPVGREGQSPQDTSMSVRPLSTMIPLRSRTCLPLPEKGSEKHLGLIFPSLSVCGPPTLWLSSSGL</sequence>
<dbReference type="Ensembl" id="ENSFCTT00005060194.1">
    <property type="protein sequence ID" value="ENSFCTP00005044201.1"/>
    <property type="gene ID" value="ENSFCTG00005020948.1"/>
</dbReference>
<evidence type="ECO:0000313" key="2">
    <source>
        <dbReference type="Ensembl" id="ENSFCTP00005044201.1"/>
    </source>
</evidence>
<protein>
    <submittedName>
        <fullName evidence="2">Uncharacterized protein</fullName>
    </submittedName>
</protein>
<dbReference type="Proteomes" id="UP000823872">
    <property type="component" value="Chromosome B4"/>
</dbReference>
<reference evidence="2" key="3">
    <citation type="submission" date="2025-09" db="UniProtKB">
        <authorList>
            <consortium name="Ensembl"/>
        </authorList>
    </citation>
    <scope>IDENTIFICATION</scope>
    <source>
        <strain evidence="2">breed Abyssinian</strain>
    </source>
</reference>
<proteinExistence type="predicted"/>
<reference evidence="2" key="2">
    <citation type="submission" date="2025-08" db="UniProtKB">
        <authorList>
            <consortium name="Ensembl"/>
        </authorList>
    </citation>
    <scope>IDENTIFICATION</scope>
    <source>
        <strain evidence="2">breed Abyssinian</strain>
    </source>
</reference>
<name>A0ABI7ZAX2_FELCA</name>
<evidence type="ECO:0000256" key="1">
    <source>
        <dbReference type="SAM" id="MobiDB-lite"/>
    </source>
</evidence>
<accession>A0ABI7ZAX2</accession>
<reference evidence="2 3" key="1">
    <citation type="submission" date="2021-02" db="EMBL/GenBank/DDBJ databases">
        <title>Safari Cat Assemblies.</title>
        <authorList>
            <person name="Bredemeyer K.R."/>
            <person name="Murphy W.J."/>
        </authorList>
    </citation>
    <scope>NUCLEOTIDE SEQUENCE [LARGE SCALE GENOMIC DNA]</scope>
</reference>
<feature type="region of interest" description="Disordered" evidence="1">
    <location>
        <begin position="33"/>
        <end position="52"/>
    </location>
</feature>